<feature type="compositionally biased region" description="Polar residues" evidence="7">
    <location>
        <begin position="148"/>
        <end position="172"/>
    </location>
</feature>
<evidence type="ECO:0000259" key="10">
    <source>
        <dbReference type="Pfam" id="PF25987"/>
    </source>
</evidence>
<dbReference type="EMBL" id="CALNXK010000165">
    <property type="protein sequence ID" value="CAH3171578.1"/>
    <property type="molecule type" value="Genomic_DNA"/>
</dbReference>
<dbReference type="PANTHER" id="PTHR35578">
    <property type="entry name" value="PROLINE-RICH TRANSMEMBRANE PROTEIN 4-RELATED"/>
    <property type="match status" value="1"/>
</dbReference>
<feature type="signal peptide" evidence="9">
    <location>
        <begin position="1"/>
        <end position="27"/>
    </location>
</feature>
<evidence type="ECO:0000256" key="5">
    <source>
        <dbReference type="ARBA" id="ARBA00022989"/>
    </source>
</evidence>
<protein>
    <recommendedName>
        <fullName evidence="10">Proline-rich transmembrane protein 3/4 domain-containing protein</fullName>
    </recommendedName>
</protein>
<feature type="transmembrane region" description="Helical" evidence="8">
    <location>
        <begin position="233"/>
        <end position="254"/>
    </location>
</feature>
<gene>
    <name evidence="11" type="ORF">PLOB_00012045</name>
</gene>
<comment type="subcellular location">
    <subcellularLocation>
        <location evidence="1">Membrane</location>
        <topology evidence="1">Multi-pass membrane protein</topology>
    </subcellularLocation>
</comment>
<name>A0ABN8QX35_9CNID</name>
<feature type="chain" id="PRO_5046263600" description="Proline-rich transmembrane protein 3/4 domain-containing protein" evidence="9">
    <location>
        <begin position="28"/>
        <end position="489"/>
    </location>
</feature>
<keyword evidence="3 8" id="KW-0812">Transmembrane</keyword>
<keyword evidence="2" id="KW-0597">Phosphoprotein</keyword>
<feature type="transmembrane region" description="Helical" evidence="8">
    <location>
        <begin position="342"/>
        <end position="362"/>
    </location>
</feature>
<evidence type="ECO:0000256" key="9">
    <source>
        <dbReference type="SAM" id="SignalP"/>
    </source>
</evidence>
<evidence type="ECO:0000256" key="3">
    <source>
        <dbReference type="ARBA" id="ARBA00022692"/>
    </source>
</evidence>
<keyword evidence="12" id="KW-1185">Reference proteome</keyword>
<evidence type="ECO:0000256" key="4">
    <source>
        <dbReference type="ARBA" id="ARBA00022729"/>
    </source>
</evidence>
<keyword evidence="5 8" id="KW-1133">Transmembrane helix</keyword>
<feature type="transmembrane region" description="Helical" evidence="8">
    <location>
        <begin position="424"/>
        <end position="444"/>
    </location>
</feature>
<dbReference type="Proteomes" id="UP001159405">
    <property type="component" value="Unassembled WGS sequence"/>
</dbReference>
<feature type="transmembrane region" description="Helical" evidence="8">
    <location>
        <begin position="274"/>
        <end position="294"/>
    </location>
</feature>
<feature type="domain" description="Proline-rich transmembrane protein 3/4" evidence="10">
    <location>
        <begin position="176"/>
        <end position="449"/>
    </location>
</feature>
<dbReference type="InterPro" id="IPR052836">
    <property type="entry name" value="PRRT_domain-containing"/>
</dbReference>
<organism evidence="11 12">
    <name type="scientific">Porites lobata</name>
    <dbReference type="NCBI Taxonomy" id="104759"/>
    <lineage>
        <taxon>Eukaryota</taxon>
        <taxon>Metazoa</taxon>
        <taxon>Cnidaria</taxon>
        <taxon>Anthozoa</taxon>
        <taxon>Hexacorallia</taxon>
        <taxon>Scleractinia</taxon>
        <taxon>Fungiina</taxon>
        <taxon>Poritidae</taxon>
        <taxon>Porites</taxon>
    </lineage>
</organism>
<keyword evidence="4 9" id="KW-0732">Signal</keyword>
<comment type="caution">
    <text evidence="11">The sequence shown here is derived from an EMBL/GenBank/DDBJ whole genome shotgun (WGS) entry which is preliminary data.</text>
</comment>
<accession>A0ABN8QX35</accession>
<reference evidence="11 12" key="1">
    <citation type="submission" date="2022-05" db="EMBL/GenBank/DDBJ databases">
        <authorList>
            <consortium name="Genoscope - CEA"/>
            <person name="William W."/>
        </authorList>
    </citation>
    <scope>NUCLEOTIDE SEQUENCE [LARGE SCALE GENOMIC DNA]</scope>
</reference>
<evidence type="ECO:0000313" key="11">
    <source>
        <dbReference type="EMBL" id="CAH3171578.1"/>
    </source>
</evidence>
<evidence type="ECO:0000256" key="1">
    <source>
        <dbReference type="ARBA" id="ARBA00004141"/>
    </source>
</evidence>
<dbReference type="InterPro" id="IPR059081">
    <property type="entry name" value="PRRT3-4"/>
</dbReference>
<dbReference type="Pfam" id="PF25987">
    <property type="entry name" value="PRRT3"/>
    <property type="match status" value="1"/>
</dbReference>
<evidence type="ECO:0000256" key="7">
    <source>
        <dbReference type="SAM" id="MobiDB-lite"/>
    </source>
</evidence>
<feature type="transmembrane region" description="Helical" evidence="8">
    <location>
        <begin position="306"/>
        <end position="330"/>
    </location>
</feature>
<proteinExistence type="predicted"/>
<evidence type="ECO:0000313" key="12">
    <source>
        <dbReference type="Proteomes" id="UP001159405"/>
    </source>
</evidence>
<dbReference type="PANTHER" id="PTHR35578:SF7">
    <property type="entry name" value="G-PROTEIN COUPLED RECEPTORS FAMILY 1 PROFILE DOMAIN-CONTAINING PROTEIN"/>
    <property type="match status" value="1"/>
</dbReference>
<evidence type="ECO:0000256" key="6">
    <source>
        <dbReference type="ARBA" id="ARBA00023136"/>
    </source>
</evidence>
<evidence type="ECO:0000256" key="8">
    <source>
        <dbReference type="SAM" id="Phobius"/>
    </source>
</evidence>
<feature type="compositionally biased region" description="Basic and acidic residues" evidence="7">
    <location>
        <begin position="132"/>
        <end position="147"/>
    </location>
</feature>
<feature type="region of interest" description="Disordered" evidence="7">
    <location>
        <begin position="132"/>
        <end position="186"/>
    </location>
</feature>
<feature type="transmembrane region" description="Helical" evidence="8">
    <location>
        <begin position="383"/>
        <end position="412"/>
    </location>
</feature>
<feature type="transmembrane region" description="Helical" evidence="8">
    <location>
        <begin position="203"/>
        <end position="221"/>
    </location>
</feature>
<evidence type="ECO:0000256" key="2">
    <source>
        <dbReference type="ARBA" id="ARBA00022553"/>
    </source>
</evidence>
<keyword evidence="6 8" id="KW-0472">Membrane</keyword>
<sequence length="489" mass="55079">MTEVKRTYVHLTTVFLILIFCRWGRLAESNDVSSSIEKQKRRIGDVKLSSSKPEASITELEKELFPLSKISRNELAQETSQPVMRAKVAKKKVILSGEEMNTSVDIECAGTKQVSVNDKAVLHNTKSHENTDYYFKEKRLDRQKRDSQSTGTSSATPEGSPEGSSAEPQTEPTAAPEQSWPEPEPDWDEAYTKWQDAWPMHTYGFGAVFTVITMIPPFELLRIHLDKARISPLKSTVLVIIFIFSLTRAITLFVDPYGSTNRFPLVVTQLLFSLGHPCIISALSLLLLVLIDTTKMNIAPPRFQRVQFIIPVVIFHVILVIVTDFVVVYFLEAKVLLLMCQIYFLLLGSLLAIGYVSVGCKIHKNIRANVNTKITGDNSMRRLLYLIIACAVASALISILTIYAAAGVFGVYSDVEHVEAWPWWIFQTLNRLLETTICIVVLLMNTKTTKRKILPSFVTVSVFNSRRKTNENKIAPPEIYDCQSIQSVE</sequence>